<evidence type="ECO:0000313" key="2">
    <source>
        <dbReference type="EMBL" id="MBB5174767.1"/>
    </source>
</evidence>
<keyword evidence="1" id="KW-0812">Transmembrane</keyword>
<feature type="transmembrane region" description="Helical" evidence="1">
    <location>
        <begin position="29"/>
        <end position="52"/>
    </location>
</feature>
<keyword evidence="1" id="KW-1133">Transmembrane helix</keyword>
<sequence>MNRKLYALLLAIFAINTVRYLTYVVEDSVSIYVLSMLGFNILGTIICSIHIFSSAQKKNVS</sequence>
<evidence type="ECO:0000256" key="1">
    <source>
        <dbReference type="SAM" id="Phobius"/>
    </source>
</evidence>
<protein>
    <submittedName>
        <fullName evidence="2">Uncharacterized protein</fullName>
    </submittedName>
</protein>
<organism evidence="2 3">
    <name type="scientific">Texcoconibacillus texcoconensis</name>
    <dbReference type="NCBI Taxonomy" id="1095777"/>
    <lineage>
        <taxon>Bacteria</taxon>
        <taxon>Bacillati</taxon>
        <taxon>Bacillota</taxon>
        <taxon>Bacilli</taxon>
        <taxon>Bacillales</taxon>
        <taxon>Bacillaceae</taxon>
        <taxon>Texcoconibacillus</taxon>
    </lineage>
</organism>
<accession>A0A840QU26</accession>
<reference evidence="2 3" key="1">
    <citation type="submission" date="2020-08" db="EMBL/GenBank/DDBJ databases">
        <title>Genomic Encyclopedia of Type Strains, Phase IV (KMG-IV): sequencing the most valuable type-strain genomes for metagenomic binning, comparative biology and taxonomic classification.</title>
        <authorList>
            <person name="Goeker M."/>
        </authorList>
    </citation>
    <scope>NUCLEOTIDE SEQUENCE [LARGE SCALE GENOMIC DNA]</scope>
    <source>
        <strain evidence="2 3">DSM 24696</strain>
    </source>
</reference>
<name>A0A840QU26_9BACI</name>
<dbReference type="RefSeq" id="WP_184665173.1">
    <property type="nucleotide sequence ID" value="NZ_JACHHB010000016.1"/>
</dbReference>
<evidence type="ECO:0000313" key="3">
    <source>
        <dbReference type="Proteomes" id="UP000551878"/>
    </source>
</evidence>
<dbReference type="AlphaFoldDB" id="A0A840QU26"/>
<gene>
    <name evidence="2" type="ORF">HNQ41_002985</name>
</gene>
<proteinExistence type="predicted"/>
<comment type="caution">
    <text evidence="2">The sequence shown here is derived from an EMBL/GenBank/DDBJ whole genome shotgun (WGS) entry which is preliminary data.</text>
</comment>
<dbReference type="EMBL" id="JACHHB010000016">
    <property type="protein sequence ID" value="MBB5174767.1"/>
    <property type="molecule type" value="Genomic_DNA"/>
</dbReference>
<keyword evidence="1" id="KW-0472">Membrane</keyword>
<dbReference type="Proteomes" id="UP000551878">
    <property type="component" value="Unassembled WGS sequence"/>
</dbReference>
<keyword evidence="3" id="KW-1185">Reference proteome</keyword>